<protein>
    <submittedName>
        <fullName evidence="1">Uncharacterized protein</fullName>
    </submittedName>
</protein>
<gene>
    <name evidence="1" type="ORF">FGO68_gene9110</name>
</gene>
<dbReference type="Proteomes" id="UP000785679">
    <property type="component" value="Unassembled WGS sequence"/>
</dbReference>
<sequence>MLKYSQTLKTVTFTGFLEQSEILILPQSVTTVHLNQRYSLKTIIVFLEQNPFIREVTVEFWNLYDFSSILRLFPHIKFNSSHYHDPLFDFKHFYGYFHPEIKQPGISFSEPDHILYELLFQRLTDKYKLFRPYFKLVTNHFEHYSKKLSTPPHSMMDQISVFDEFLQVLLKFSDPKIYYLQASHFDRVFNYQLAQCADSEYLRIVLSSYDEAFQLGGNVDQAVTQVKGMTQVKLQTIKRQSYFNACKQNWSTPLTPEDFIP</sequence>
<dbReference type="AlphaFoldDB" id="A0A8J8NGD0"/>
<name>A0A8J8NGD0_HALGN</name>
<accession>A0A8J8NGD0</accession>
<evidence type="ECO:0000313" key="2">
    <source>
        <dbReference type="Proteomes" id="UP000785679"/>
    </source>
</evidence>
<organism evidence="1 2">
    <name type="scientific">Halteria grandinella</name>
    <dbReference type="NCBI Taxonomy" id="5974"/>
    <lineage>
        <taxon>Eukaryota</taxon>
        <taxon>Sar</taxon>
        <taxon>Alveolata</taxon>
        <taxon>Ciliophora</taxon>
        <taxon>Intramacronucleata</taxon>
        <taxon>Spirotrichea</taxon>
        <taxon>Stichotrichia</taxon>
        <taxon>Sporadotrichida</taxon>
        <taxon>Halteriidae</taxon>
        <taxon>Halteria</taxon>
    </lineage>
</organism>
<dbReference type="EMBL" id="RRYP01017987">
    <property type="protein sequence ID" value="TNV73840.1"/>
    <property type="molecule type" value="Genomic_DNA"/>
</dbReference>
<comment type="caution">
    <text evidence="1">The sequence shown here is derived from an EMBL/GenBank/DDBJ whole genome shotgun (WGS) entry which is preliminary data.</text>
</comment>
<reference evidence="1" key="1">
    <citation type="submission" date="2019-06" db="EMBL/GenBank/DDBJ databases">
        <authorList>
            <person name="Zheng W."/>
        </authorList>
    </citation>
    <scope>NUCLEOTIDE SEQUENCE</scope>
    <source>
        <strain evidence="1">QDHG01</strain>
    </source>
</reference>
<keyword evidence="2" id="KW-1185">Reference proteome</keyword>
<evidence type="ECO:0000313" key="1">
    <source>
        <dbReference type="EMBL" id="TNV73840.1"/>
    </source>
</evidence>
<proteinExistence type="predicted"/>